<dbReference type="EMBL" id="JBHMEY010000008">
    <property type="protein sequence ID" value="MFB9095560.1"/>
    <property type="molecule type" value="Genomic_DNA"/>
</dbReference>
<proteinExistence type="predicted"/>
<keyword evidence="2" id="KW-1185">Reference proteome</keyword>
<gene>
    <name evidence="1" type="ORF">ACFFVF_03465</name>
</gene>
<protein>
    <recommendedName>
        <fullName evidence="3">Cell wall anchor protein</fullName>
    </recommendedName>
</protein>
<evidence type="ECO:0000313" key="1">
    <source>
        <dbReference type="EMBL" id="MFB9095560.1"/>
    </source>
</evidence>
<evidence type="ECO:0000313" key="2">
    <source>
        <dbReference type="Proteomes" id="UP001589607"/>
    </source>
</evidence>
<evidence type="ECO:0008006" key="3">
    <source>
        <dbReference type="Google" id="ProtNLM"/>
    </source>
</evidence>
<dbReference type="Proteomes" id="UP001589607">
    <property type="component" value="Unassembled WGS sequence"/>
</dbReference>
<accession>A0ABV5GL26</accession>
<name>A0ABV5GL26_9FLAO</name>
<sequence>MKKFYSSILNTKYFVFTLLFFALSMNGQVGINTTTPDASSILDITSTTKGILTPRMTTAQKLAIASPANGLLVYDTDLNGYSYYDLPTTTWDNIPHGRSNFKRIKATDVLASALASELAAGGGSKYLLDTNTLYEINGTVVVDFPIELNNAYLVGLDSGEDKLIKSTGDLFTGTTGGYIKVLTLVASAGNVFNINGGGTQNLVFRDLIIASSANVGVVDNFALVFSSIVQFVANTNGVIYRDVSKLLLDNQGWFGNNAGIYEKFEGTFGSLQKQGGFMDVNGAVIGVDVSSNPTITSDGTMFAVNFAGTLTTGFYVKKYTVGSYTGFNFNNKWNVNCSGIPEEGDQVALGDVNYDYPVGSGALTTLSGTPTKLLGTTTSNNLYRASRNGVDNRVQYLGNKKRFFRVTGAASFQATATGTIYVFYIAKNGTVVNQSKVYVNSNSTTDILAVPFQTIVELSPNDYIEVFAQRFSGSGNILTVSLNLLMN</sequence>
<dbReference type="RefSeq" id="WP_236458437.1">
    <property type="nucleotide sequence ID" value="NZ_CBCSGE010000016.1"/>
</dbReference>
<organism evidence="1 2">
    <name type="scientific">Flavobacterium jumunjinense</name>
    <dbReference type="NCBI Taxonomy" id="998845"/>
    <lineage>
        <taxon>Bacteria</taxon>
        <taxon>Pseudomonadati</taxon>
        <taxon>Bacteroidota</taxon>
        <taxon>Flavobacteriia</taxon>
        <taxon>Flavobacteriales</taxon>
        <taxon>Flavobacteriaceae</taxon>
        <taxon>Flavobacterium</taxon>
    </lineage>
</organism>
<comment type="caution">
    <text evidence="1">The sequence shown here is derived from an EMBL/GenBank/DDBJ whole genome shotgun (WGS) entry which is preliminary data.</text>
</comment>
<reference evidence="1 2" key="1">
    <citation type="submission" date="2024-09" db="EMBL/GenBank/DDBJ databases">
        <authorList>
            <person name="Sun Q."/>
            <person name="Mori K."/>
        </authorList>
    </citation>
    <scope>NUCLEOTIDE SEQUENCE [LARGE SCALE GENOMIC DNA]</scope>
    <source>
        <strain evidence="1 2">CECT 7955</strain>
    </source>
</reference>